<gene>
    <name evidence="6" type="ORF">DWW04_03805</name>
    <name evidence="7" type="ORF">E1I98_24315</name>
    <name evidence="4" type="ORF">F2Y51_12460</name>
    <name evidence="3" type="ORF">F2Y58_11995</name>
    <name evidence="2" type="ORF">F2Z07_02425</name>
    <name evidence="5" type="ORF">KSU80_08510</name>
</gene>
<dbReference type="PANTHER" id="PTHR34825:SF2">
    <property type="entry name" value="AAA-ATPASE-LIKE DOMAIN-CONTAINING PROTEIN"/>
    <property type="match status" value="1"/>
</dbReference>
<name>A0A1Y3ZCZ9_9BACT</name>
<proteinExistence type="predicted"/>
<dbReference type="EMBL" id="VVYY01000009">
    <property type="protein sequence ID" value="KAA5397437.1"/>
    <property type="molecule type" value="Genomic_DNA"/>
</dbReference>
<evidence type="ECO:0000313" key="12">
    <source>
        <dbReference type="Proteomes" id="UP000481700"/>
    </source>
</evidence>
<dbReference type="Proteomes" id="UP000481700">
    <property type="component" value="Unassembled WGS sequence"/>
</dbReference>
<evidence type="ECO:0000313" key="8">
    <source>
        <dbReference type="Proteomes" id="UP000283678"/>
    </source>
</evidence>
<dbReference type="AlphaFoldDB" id="A0A1Y3ZCZ9"/>
<accession>A0A1Y3ZCZ9</accession>
<evidence type="ECO:0000313" key="2">
    <source>
        <dbReference type="EMBL" id="KAA5323920.1"/>
    </source>
</evidence>
<evidence type="ECO:0000259" key="1">
    <source>
        <dbReference type="Pfam" id="PF09820"/>
    </source>
</evidence>
<evidence type="ECO:0000313" key="9">
    <source>
        <dbReference type="Proteomes" id="UP000294527"/>
    </source>
</evidence>
<comment type="caution">
    <text evidence="4">The sequence shown here is derived from an EMBL/GenBank/DDBJ whole genome shotgun (WGS) entry which is preliminary data.</text>
</comment>
<reference evidence="10 11" key="2">
    <citation type="journal article" date="2019" name="Nat. Med.">
        <title>A library of human gut bacterial isolates paired with longitudinal multiomics data enables mechanistic microbiome research.</title>
        <authorList>
            <person name="Poyet M."/>
            <person name="Groussin M."/>
            <person name="Gibbons S.M."/>
            <person name="Avila-Pacheco J."/>
            <person name="Jiang X."/>
            <person name="Kearney S.M."/>
            <person name="Perrotta A.R."/>
            <person name="Berdy B."/>
            <person name="Zhao S."/>
            <person name="Lieberman T.D."/>
            <person name="Swanson P.K."/>
            <person name="Smith M."/>
            <person name="Roesemann S."/>
            <person name="Alexander J.E."/>
            <person name="Rich S.A."/>
            <person name="Livny J."/>
            <person name="Vlamakis H."/>
            <person name="Clish C."/>
            <person name="Bullock K."/>
            <person name="Deik A."/>
            <person name="Scott J."/>
            <person name="Pierce K.A."/>
            <person name="Xavier R.J."/>
            <person name="Alm E.J."/>
        </authorList>
    </citation>
    <scope>NUCLEOTIDE SEQUENCE [LARGE SCALE GENOMIC DNA]</scope>
    <source>
        <strain evidence="3 11">BIOML-A1</strain>
        <strain evidence="2 12">BIOML-A25</strain>
        <strain evidence="4 10">BIOML-A4</strain>
    </source>
</reference>
<reference evidence="6 8" key="1">
    <citation type="submission" date="2018-08" db="EMBL/GenBank/DDBJ databases">
        <title>A genome reference for cultivated species of the human gut microbiota.</title>
        <authorList>
            <person name="Zou Y."/>
            <person name="Xue W."/>
            <person name="Luo G."/>
        </authorList>
    </citation>
    <scope>NUCLEOTIDE SEQUENCE [LARGE SCALE GENOMIC DNA]</scope>
    <source>
        <strain evidence="6 8">AF14-1AC</strain>
    </source>
</reference>
<organism evidence="4 10">
    <name type="scientific">Phocaeicola dorei</name>
    <dbReference type="NCBI Taxonomy" id="357276"/>
    <lineage>
        <taxon>Bacteria</taxon>
        <taxon>Pseudomonadati</taxon>
        <taxon>Bacteroidota</taxon>
        <taxon>Bacteroidia</taxon>
        <taxon>Bacteroidales</taxon>
        <taxon>Bacteroidaceae</taxon>
        <taxon>Phocaeicola</taxon>
    </lineage>
</organism>
<dbReference type="EMBL" id="QRZL01000002">
    <property type="protein sequence ID" value="RGV80790.1"/>
    <property type="molecule type" value="Genomic_DNA"/>
</dbReference>
<evidence type="ECO:0000313" key="4">
    <source>
        <dbReference type="EMBL" id="KAA5404782.1"/>
    </source>
</evidence>
<evidence type="ECO:0000313" key="10">
    <source>
        <dbReference type="Proteomes" id="UP000441162"/>
    </source>
</evidence>
<evidence type="ECO:0000313" key="7">
    <source>
        <dbReference type="EMBL" id="TDA71989.1"/>
    </source>
</evidence>
<dbReference type="EMBL" id="VVZA01000009">
    <property type="protein sequence ID" value="KAA5404782.1"/>
    <property type="molecule type" value="Genomic_DNA"/>
</dbReference>
<reference evidence="7 9" key="3">
    <citation type="journal article" date="2019" name="Nat. Microbiol.">
        <title>Genomic variation and strain-specific functional adaptation in the human gut microbiome during early life.</title>
        <authorList>
            <person name="Vatanen T."/>
            <person name="Plichta D.R."/>
            <person name="Somani J."/>
            <person name="Munch P.C."/>
            <person name="Arthur T.D."/>
            <person name="Hall A.B."/>
            <person name="Rudolf S."/>
            <person name="Oakeley E.J."/>
            <person name="Ke X."/>
            <person name="Young R.A."/>
            <person name="Haiser H.J."/>
            <person name="Kolde R."/>
            <person name="Yassour M."/>
            <person name="Luopajarvi K."/>
            <person name="Siljander H."/>
            <person name="Virtanen S.M."/>
            <person name="Ilonen J."/>
            <person name="Uibo R."/>
            <person name="Tillmann V."/>
            <person name="Mokurov S."/>
            <person name="Dorshakova N."/>
            <person name="Porter J.A."/>
            <person name="McHardy A.C."/>
            <person name="Lahdesmaki H."/>
            <person name="Vlamakis H."/>
            <person name="Huttenhower C."/>
            <person name="Knip M."/>
            <person name="Xavier R.J."/>
        </authorList>
    </citation>
    <scope>NUCLEOTIDE SEQUENCE [LARGE SCALE GENOMIC DNA]</scope>
    <source>
        <strain evidence="7 9">RJX1047</strain>
    </source>
</reference>
<dbReference type="InterPro" id="IPR018631">
    <property type="entry name" value="AAA-ATPase-like_dom"/>
</dbReference>
<sequence>MEFVVSSDKKLLPYGMMNFADIRLDGYYYVDKTMYIPLIERSNRYFFFIRPRRFGKSLTLNML</sequence>
<dbReference type="Proteomes" id="UP000283678">
    <property type="component" value="Unassembled WGS sequence"/>
</dbReference>
<dbReference type="Proteomes" id="UP000481616">
    <property type="component" value="Unassembled WGS sequence"/>
</dbReference>
<evidence type="ECO:0000313" key="11">
    <source>
        <dbReference type="Proteomes" id="UP000481616"/>
    </source>
</evidence>
<dbReference type="Proteomes" id="UP000294527">
    <property type="component" value="Unassembled WGS sequence"/>
</dbReference>
<reference evidence="5" key="4">
    <citation type="submission" date="2021-06" db="EMBL/GenBank/DDBJ databases">
        <title>Collection of gut derived symbiotic bacterial strains cultured from healthy donors.</title>
        <authorList>
            <person name="Lin H."/>
            <person name="Littmann E."/>
            <person name="Pamer E.G."/>
        </authorList>
    </citation>
    <scope>NUCLEOTIDE SEQUENCE</scope>
    <source>
        <strain evidence="5">MSK.5.10</strain>
    </source>
</reference>
<dbReference type="EMBL" id="VVZV01000002">
    <property type="protein sequence ID" value="KAA5323920.1"/>
    <property type="molecule type" value="Genomic_DNA"/>
</dbReference>
<dbReference type="Proteomes" id="UP000441162">
    <property type="component" value="Unassembled WGS sequence"/>
</dbReference>
<evidence type="ECO:0000313" key="5">
    <source>
        <dbReference type="EMBL" id="MBV3123221.1"/>
    </source>
</evidence>
<dbReference type="Proteomes" id="UP000777173">
    <property type="component" value="Unassembled WGS sequence"/>
</dbReference>
<evidence type="ECO:0000313" key="6">
    <source>
        <dbReference type="EMBL" id="RGV80790.1"/>
    </source>
</evidence>
<dbReference type="Pfam" id="PF09820">
    <property type="entry name" value="AAA-ATPase_like"/>
    <property type="match status" value="1"/>
</dbReference>
<dbReference type="PANTHER" id="PTHR34825">
    <property type="entry name" value="CONSERVED PROTEIN, WITH A WEAK D-GALACTARATE DEHYDRATASE/ALTRONATE HYDROLASE DOMAIN"/>
    <property type="match status" value="1"/>
</dbReference>
<feature type="domain" description="AAA-ATPase-like" evidence="1">
    <location>
        <begin position="13"/>
        <end position="63"/>
    </location>
</feature>
<dbReference type="EMBL" id="SLTU01000003">
    <property type="protein sequence ID" value="TDA71989.1"/>
    <property type="molecule type" value="Genomic_DNA"/>
</dbReference>
<evidence type="ECO:0000313" key="3">
    <source>
        <dbReference type="EMBL" id="KAA5397437.1"/>
    </source>
</evidence>
<dbReference type="EMBL" id="JAHOAX010000006">
    <property type="protein sequence ID" value="MBV3123221.1"/>
    <property type="molecule type" value="Genomic_DNA"/>
</dbReference>
<protein>
    <submittedName>
        <fullName evidence="4">AAA family ATPase</fullName>
    </submittedName>
</protein>